<proteinExistence type="predicted"/>
<reference evidence="1" key="1">
    <citation type="submission" date="2021-01" db="EMBL/GenBank/DDBJ databases">
        <authorList>
            <consortium name="Genoscope - CEA"/>
            <person name="William W."/>
        </authorList>
    </citation>
    <scope>NUCLEOTIDE SEQUENCE</scope>
</reference>
<organism evidence="1 2">
    <name type="scientific">Paramecium octaurelia</name>
    <dbReference type="NCBI Taxonomy" id="43137"/>
    <lineage>
        <taxon>Eukaryota</taxon>
        <taxon>Sar</taxon>
        <taxon>Alveolata</taxon>
        <taxon>Ciliophora</taxon>
        <taxon>Intramacronucleata</taxon>
        <taxon>Oligohymenophorea</taxon>
        <taxon>Peniculida</taxon>
        <taxon>Parameciidae</taxon>
        <taxon>Paramecium</taxon>
    </lineage>
</organism>
<evidence type="ECO:0000313" key="2">
    <source>
        <dbReference type="Proteomes" id="UP000683925"/>
    </source>
</evidence>
<name>A0A8S1WTP5_PAROT</name>
<gene>
    <name evidence="1" type="ORF">POCTA_138.1.T1000050</name>
</gene>
<dbReference type="Proteomes" id="UP000683925">
    <property type="component" value="Unassembled WGS sequence"/>
</dbReference>
<protein>
    <submittedName>
        <fullName evidence="1">Uncharacterized protein</fullName>
    </submittedName>
</protein>
<evidence type="ECO:0000313" key="1">
    <source>
        <dbReference type="EMBL" id="CAD8191529.1"/>
    </source>
</evidence>
<dbReference type="OrthoDB" id="1461976at2759"/>
<dbReference type="EMBL" id="CAJJDP010000100">
    <property type="protein sequence ID" value="CAD8191529.1"/>
    <property type="molecule type" value="Genomic_DNA"/>
</dbReference>
<comment type="caution">
    <text evidence="1">The sequence shown here is derived from an EMBL/GenBank/DDBJ whole genome shotgun (WGS) entry which is preliminary data.</text>
</comment>
<accession>A0A8S1WTP5</accession>
<sequence length="140" mass="17085">MHYWQKLPFVDKCLTYDIGTTHVPHHLLSEQTHYNAREANIYLKKVLGDLYHQDINKFWISFHQTASLVGVQHKARESGNLLKLDIYFIFLVQTYQYHILQLQKHLMMRIAQIYLEQIFQNYFYRYNFNQKYLIQLKITL</sequence>
<keyword evidence="2" id="KW-1185">Reference proteome</keyword>
<dbReference type="AlphaFoldDB" id="A0A8S1WTP5"/>